<comment type="caution">
    <text evidence="2">The sequence shown here is derived from an EMBL/GenBank/DDBJ whole genome shotgun (WGS) entry which is preliminary data.</text>
</comment>
<organism evidence="2 3">
    <name type="scientific">Geothrix rubra</name>
    <dbReference type="NCBI Taxonomy" id="2927977"/>
    <lineage>
        <taxon>Bacteria</taxon>
        <taxon>Pseudomonadati</taxon>
        <taxon>Acidobacteriota</taxon>
        <taxon>Holophagae</taxon>
        <taxon>Holophagales</taxon>
        <taxon>Holophagaceae</taxon>
        <taxon>Geothrix</taxon>
    </lineage>
</organism>
<dbReference type="CDD" id="cd00085">
    <property type="entry name" value="HNHc"/>
    <property type="match status" value="1"/>
</dbReference>
<evidence type="ECO:0000259" key="1">
    <source>
        <dbReference type="SMART" id="SM00507"/>
    </source>
</evidence>
<dbReference type="InterPro" id="IPR029471">
    <property type="entry name" value="HNH_5"/>
</dbReference>
<evidence type="ECO:0000313" key="3">
    <source>
        <dbReference type="Proteomes" id="UP001165089"/>
    </source>
</evidence>
<dbReference type="PANTHER" id="PTHR33877:SF2">
    <property type="entry name" value="OS07G0170200 PROTEIN"/>
    <property type="match status" value="1"/>
</dbReference>
<evidence type="ECO:0000313" key="2">
    <source>
        <dbReference type="EMBL" id="GLH70535.1"/>
    </source>
</evidence>
<dbReference type="RefSeq" id="WP_285725802.1">
    <property type="nucleotide sequence ID" value="NZ_BSDD01000003.1"/>
</dbReference>
<dbReference type="Gene3D" id="1.10.30.50">
    <property type="match status" value="1"/>
</dbReference>
<dbReference type="Pfam" id="PF14279">
    <property type="entry name" value="HNH_5"/>
    <property type="match status" value="1"/>
</dbReference>
<gene>
    <name evidence="2" type="ORF">GETHPA_20680</name>
</gene>
<keyword evidence="3" id="KW-1185">Reference proteome</keyword>
<protein>
    <recommendedName>
        <fullName evidence="1">HNH nuclease domain-containing protein</fullName>
    </recommendedName>
</protein>
<proteinExistence type="predicted"/>
<dbReference type="InterPro" id="IPR052892">
    <property type="entry name" value="NA-targeting_endonuclease"/>
</dbReference>
<dbReference type="SMART" id="SM00507">
    <property type="entry name" value="HNHc"/>
    <property type="match status" value="1"/>
</dbReference>
<feature type="domain" description="HNH nuclease" evidence="1">
    <location>
        <begin position="171"/>
        <end position="224"/>
    </location>
</feature>
<dbReference type="Proteomes" id="UP001165089">
    <property type="component" value="Unassembled WGS sequence"/>
</dbReference>
<dbReference type="EMBL" id="BSDD01000003">
    <property type="protein sequence ID" value="GLH70535.1"/>
    <property type="molecule type" value="Genomic_DNA"/>
</dbReference>
<accession>A0ABQ5Q8U5</accession>
<reference evidence="2 3" key="1">
    <citation type="journal article" date="2023" name="Antonie Van Leeuwenhoek">
        <title>Mesoterricola silvestris gen. nov., sp. nov., Mesoterricola sediminis sp. nov., Geothrix oryzae sp. nov., Geothrix edaphica sp. nov., Geothrix rubra sp. nov., and Geothrix limicola sp. nov., six novel members of Acidobacteriota isolated from soils.</title>
        <authorList>
            <person name="Itoh H."/>
            <person name="Sugisawa Y."/>
            <person name="Mise K."/>
            <person name="Xu Z."/>
            <person name="Kuniyasu M."/>
            <person name="Ushijima N."/>
            <person name="Kawano K."/>
            <person name="Kobayashi E."/>
            <person name="Shiratori Y."/>
            <person name="Masuda Y."/>
            <person name="Senoo K."/>
        </authorList>
    </citation>
    <scope>NUCLEOTIDE SEQUENCE [LARGE SCALE GENOMIC DNA]</scope>
    <source>
        <strain evidence="2 3">Red803</strain>
    </source>
</reference>
<dbReference type="InterPro" id="IPR003615">
    <property type="entry name" value="HNH_nuc"/>
</dbReference>
<sequence length="239" mass="27067">MRQIAEKLRALADEVESHEATGDSQTWESFDSFFELPSIVQEIATYLQPILTPYEAAFYWHMFSKCVIENHTQFGVFSTYKFATGVVLPSRSTQTLSVPTSQVSVVLAALEQKGAISKAGEPRRDGTPYRINLPEEISSCIEAMKKAQLTPIEISDPVDERKRLDFYNVKSNRIRVFERDGYKCYKCGKQLTRFDATLDHLIPVSKGGDNSFENLATCCLSCNSKRRNHELSDFMPDQA</sequence>
<name>A0ABQ5Q8U5_9BACT</name>
<dbReference type="PANTHER" id="PTHR33877">
    <property type="entry name" value="SLL1193 PROTEIN"/>
    <property type="match status" value="1"/>
</dbReference>